<evidence type="ECO:0000259" key="6">
    <source>
        <dbReference type="Pfam" id="PF00370"/>
    </source>
</evidence>
<dbReference type="EC" id="2.7.1.17" evidence="4"/>
<keyword evidence="2 4" id="KW-0808">Transferase</keyword>
<dbReference type="InterPro" id="IPR018485">
    <property type="entry name" value="FGGY_C"/>
</dbReference>
<dbReference type="GO" id="GO:0005997">
    <property type="term" value="P:xylulose metabolic process"/>
    <property type="evidence" value="ECO:0007669"/>
    <property type="project" value="UniProtKB-UniRule"/>
</dbReference>
<dbReference type="OrthoDB" id="1728974at2759"/>
<gene>
    <name evidence="8" type="ORF">AGLY_013664</name>
</gene>
<comment type="catalytic activity">
    <reaction evidence="4">
        <text>D-xylulose + ATP = D-xylulose 5-phosphate + ADP + H(+)</text>
        <dbReference type="Rhea" id="RHEA:10964"/>
        <dbReference type="ChEBI" id="CHEBI:15378"/>
        <dbReference type="ChEBI" id="CHEBI:17140"/>
        <dbReference type="ChEBI" id="CHEBI:30616"/>
        <dbReference type="ChEBI" id="CHEBI:57737"/>
        <dbReference type="ChEBI" id="CHEBI:456216"/>
        <dbReference type="EC" id="2.7.1.17"/>
    </reaction>
</comment>
<dbReference type="EMBL" id="VYZN01000054">
    <property type="protein sequence ID" value="KAE9527016.1"/>
    <property type="molecule type" value="Genomic_DNA"/>
</dbReference>
<comment type="caution">
    <text evidence="8">The sequence shown here is derived from an EMBL/GenBank/DDBJ whole genome shotgun (WGS) entry which is preliminary data.</text>
</comment>
<dbReference type="PANTHER" id="PTHR10196:SF57">
    <property type="entry name" value="XYLULOSE KINASE"/>
    <property type="match status" value="1"/>
</dbReference>
<proteinExistence type="inferred from homology"/>
<evidence type="ECO:0000313" key="8">
    <source>
        <dbReference type="EMBL" id="KAE9527016.1"/>
    </source>
</evidence>
<keyword evidence="4" id="KW-0119">Carbohydrate metabolism</keyword>
<reference evidence="8 9" key="1">
    <citation type="submission" date="2019-08" db="EMBL/GenBank/DDBJ databases">
        <title>The genome of the soybean aphid Biotype 1, its phylome, world population structure and adaptation to the North American continent.</title>
        <authorList>
            <person name="Giordano R."/>
            <person name="Donthu R.K."/>
            <person name="Hernandez A.G."/>
            <person name="Wright C.L."/>
            <person name="Zimin A.V."/>
        </authorList>
    </citation>
    <scope>NUCLEOTIDE SEQUENCE [LARGE SCALE GENOMIC DNA]</scope>
    <source>
        <tissue evidence="8">Whole aphids</tissue>
    </source>
</reference>
<dbReference type="CDD" id="cd07776">
    <property type="entry name" value="ASKHA_NBD_FGGY_SpXK-like"/>
    <property type="match status" value="1"/>
</dbReference>
<evidence type="ECO:0000256" key="5">
    <source>
        <dbReference type="SAM" id="MobiDB-lite"/>
    </source>
</evidence>
<dbReference type="GO" id="GO:0005524">
    <property type="term" value="F:ATP binding"/>
    <property type="evidence" value="ECO:0007669"/>
    <property type="project" value="UniProtKB-KW"/>
</dbReference>
<keyword evidence="4" id="KW-0547">Nucleotide-binding</keyword>
<feature type="domain" description="Carbohydrate kinase FGGY N-terminal" evidence="6">
    <location>
        <begin position="215"/>
        <end position="367"/>
    </location>
</feature>
<feature type="region of interest" description="Disordered" evidence="5">
    <location>
        <begin position="46"/>
        <end position="65"/>
    </location>
</feature>
<name>A0A6G0T7K7_APHGL</name>
<dbReference type="GO" id="GO:0004856">
    <property type="term" value="F:D-xylulokinase activity"/>
    <property type="evidence" value="ECO:0007669"/>
    <property type="project" value="UniProtKB-UniRule"/>
</dbReference>
<dbReference type="Gene3D" id="3.30.420.40">
    <property type="match status" value="2"/>
</dbReference>
<evidence type="ECO:0000259" key="7">
    <source>
        <dbReference type="Pfam" id="PF02782"/>
    </source>
</evidence>
<feature type="domain" description="Carbohydrate kinase FGGY C-terminal" evidence="7">
    <location>
        <begin position="480"/>
        <end position="552"/>
    </location>
</feature>
<sequence>MLATRSAILSKRLICRRDNTDNNIATVITALLPSWSPSSLIGLIGGGRGSDSDDERTADGRPTLPLLPRRVPDADRRYDAHNVFGIGLQHSTGGGVNLKGVIVDDDLHKIFEATVHFDTELQEFRTHGGVIKGKDRQHREVTAPTVMWVKALDVLLDRLQVCGADLSTVAAVSGSGQQHGTVYWTNGAEKTLQTLNPTGFLHMQLASCFSVVNSPVWMDSSTTKQCKHLEDAVGGPQRLADITGSKAYERFSGPQIAKMAENKPGAYQNTERISLVSSFGCSLFLGAYAPIDWSDGSGMNLLDIKTKEWSSECLEACAPGLDLKLGRTVPPGTDLGPISNYYAERFGFNPECRVVSFTGDNPASLAGLCLCDNDIAISLGTSDTLFLSLDEPRCLEEGHVLVSPINRDAFKNGSLTRERLRNHYANESWDYFNTLLERTPRGNFGYLGLYYDEQEIIPWIQGDYRFDKNDGPVDRFPSREIEIKALVEGQFIAKRAHVEQLGYTIDTKTRIIATGGASNNNTILQILSDVFNAPVYIQEAANSAVLGAAYQAKRGLVQSKNSDYINSFQSMVTTATLPKLACSPHKDANEIYTPMVKRVILARAARVAASTLEHMTSISKFLTLSSFLLSSSPIFLPIAVSSTPTPNISPVEPFDLNGYQTLKHLETFSVIPT</sequence>
<keyword evidence="9" id="KW-1185">Reference proteome</keyword>
<keyword evidence="3 4" id="KW-0418">Kinase</keyword>
<accession>A0A6G0T7K7</accession>
<dbReference type="Pfam" id="PF00370">
    <property type="entry name" value="FGGY_N"/>
    <property type="match status" value="1"/>
</dbReference>
<keyword evidence="4" id="KW-0859">Xylose metabolism</keyword>
<dbReference type="GO" id="GO:0005829">
    <property type="term" value="C:cytosol"/>
    <property type="evidence" value="ECO:0007669"/>
    <property type="project" value="TreeGrafter"/>
</dbReference>
<dbReference type="GO" id="GO:0042732">
    <property type="term" value="P:D-xylose metabolic process"/>
    <property type="evidence" value="ECO:0007669"/>
    <property type="project" value="UniProtKB-UniRule"/>
</dbReference>
<protein>
    <recommendedName>
        <fullName evidence="4">Xylulose kinase</fullName>
        <ecNumber evidence="4">2.7.1.17</ecNumber>
    </recommendedName>
</protein>
<evidence type="ECO:0000256" key="3">
    <source>
        <dbReference type="ARBA" id="ARBA00022777"/>
    </source>
</evidence>
<evidence type="ECO:0000256" key="2">
    <source>
        <dbReference type="ARBA" id="ARBA00022679"/>
    </source>
</evidence>
<dbReference type="SUPFAM" id="SSF53067">
    <property type="entry name" value="Actin-like ATPase domain"/>
    <property type="match status" value="2"/>
</dbReference>
<comment type="function">
    <text evidence="4">Phosphorylates D-xylulose to produce D-xylulose 5-phosphate, a molecule that may play an important role in the regulation of glucose metabolism and lipogenesis.</text>
</comment>
<dbReference type="PANTHER" id="PTHR10196">
    <property type="entry name" value="SUGAR KINASE"/>
    <property type="match status" value="1"/>
</dbReference>
<evidence type="ECO:0000313" key="9">
    <source>
        <dbReference type="Proteomes" id="UP000475862"/>
    </source>
</evidence>
<dbReference type="AlphaFoldDB" id="A0A6G0T7K7"/>
<dbReference type="InterPro" id="IPR018484">
    <property type="entry name" value="FGGY_N"/>
</dbReference>
<dbReference type="Pfam" id="PF02782">
    <property type="entry name" value="FGGY_C"/>
    <property type="match status" value="1"/>
</dbReference>
<organism evidence="8 9">
    <name type="scientific">Aphis glycines</name>
    <name type="common">Soybean aphid</name>
    <dbReference type="NCBI Taxonomy" id="307491"/>
    <lineage>
        <taxon>Eukaryota</taxon>
        <taxon>Metazoa</taxon>
        <taxon>Ecdysozoa</taxon>
        <taxon>Arthropoda</taxon>
        <taxon>Hexapoda</taxon>
        <taxon>Insecta</taxon>
        <taxon>Pterygota</taxon>
        <taxon>Neoptera</taxon>
        <taxon>Paraneoptera</taxon>
        <taxon>Hemiptera</taxon>
        <taxon>Sternorrhyncha</taxon>
        <taxon>Aphidomorpha</taxon>
        <taxon>Aphidoidea</taxon>
        <taxon>Aphididae</taxon>
        <taxon>Aphidini</taxon>
        <taxon>Aphis</taxon>
        <taxon>Aphis</taxon>
    </lineage>
</organism>
<dbReference type="FunFam" id="3.30.420.40:FF:000118">
    <property type="entry name" value="Xylulose kinase 2"/>
    <property type="match status" value="1"/>
</dbReference>
<dbReference type="InterPro" id="IPR042024">
    <property type="entry name" value="D-XK_euk"/>
</dbReference>
<dbReference type="InterPro" id="IPR043129">
    <property type="entry name" value="ATPase_NBD"/>
</dbReference>
<dbReference type="Proteomes" id="UP000475862">
    <property type="component" value="Unassembled WGS sequence"/>
</dbReference>
<evidence type="ECO:0000256" key="4">
    <source>
        <dbReference type="RuleBase" id="RU367058"/>
    </source>
</evidence>
<keyword evidence="4" id="KW-0067">ATP-binding</keyword>
<evidence type="ECO:0000256" key="1">
    <source>
        <dbReference type="ARBA" id="ARBA00009156"/>
    </source>
</evidence>
<comment type="similarity">
    <text evidence="1 4">Belongs to the FGGY kinase family.</text>
</comment>